<evidence type="ECO:0000256" key="4">
    <source>
        <dbReference type="ARBA" id="ARBA00023015"/>
    </source>
</evidence>
<keyword evidence="3 9" id="KW-0862">Zinc</keyword>
<evidence type="ECO:0000256" key="3">
    <source>
        <dbReference type="ARBA" id="ARBA00022833"/>
    </source>
</evidence>
<gene>
    <name evidence="11" type="ORF">ZIOFF_055225</name>
</gene>
<keyword evidence="1 9" id="KW-0479">Metal-binding</keyword>
<dbReference type="PANTHER" id="PTHR31992:SF334">
    <property type="entry name" value="DOF ZINC FINGER PROTEIN"/>
    <property type="match status" value="1"/>
</dbReference>
<evidence type="ECO:0000256" key="5">
    <source>
        <dbReference type="ARBA" id="ARBA00023125"/>
    </source>
</evidence>
<sequence length="324" mass="34902">MASGRRWVLMSDACDCASSLARGRRGDSTAGACRLQRVHLRLRLCKCECRAWTTVDLWRPQPEQALKCPRCASTNTKFCYYNNYSLSQPRYFCKSCRRYWTQGGSLRNVPVGGGCRKNKKSSSSSASAAAAAASSSTKIIKPSSDLDNNSTTANLLANSFPPLPSIPHLSDDLTLAFAAGLHRQPHDNNGFLLGHNAVNNIIPSANPSFLDILRSTTTAASSVNDHHNLNTIPNAEDLSNLYYGSEEGFLSFDGDLQPRRVQGGGHEVGACSKDMEEGGGGDQTKAAMGGINSWHGLVMNGSSFMGAARMDMPTSTLGDAYTFF</sequence>
<dbReference type="Proteomes" id="UP000734854">
    <property type="component" value="Unassembled WGS sequence"/>
</dbReference>
<dbReference type="PROSITE" id="PS01361">
    <property type="entry name" value="ZF_DOF_1"/>
    <property type="match status" value="1"/>
</dbReference>
<evidence type="ECO:0000256" key="7">
    <source>
        <dbReference type="ARBA" id="ARBA00023242"/>
    </source>
</evidence>
<keyword evidence="2 8" id="KW-0863">Zinc-finger</keyword>
<feature type="domain" description="Dof-type" evidence="10">
    <location>
        <begin position="66"/>
        <end position="120"/>
    </location>
</feature>
<protein>
    <recommendedName>
        <fullName evidence="9">Dof zinc finger protein</fullName>
    </recommendedName>
</protein>
<evidence type="ECO:0000259" key="10">
    <source>
        <dbReference type="PROSITE" id="PS50884"/>
    </source>
</evidence>
<comment type="function">
    <text evidence="9">Transcription factor that binds specifically to a 5'-AA[AG]G-3' consensus core sequence.</text>
</comment>
<comment type="caution">
    <text evidence="11">The sequence shown here is derived from an EMBL/GenBank/DDBJ whole genome shotgun (WGS) entry which is preliminary data.</text>
</comment>
<keyword evidence="12" id="KW-1185">Reference proteome</keyword>
<evidence type="ECO:0000313" key="12">
    <source>
        <dbReference type="Proteomes" id="UP000734854"/>
    </source>
</evidence>
<organism evidence="11 12">
    <name type="scientific">Zingiber officinale</name>
    <name type="common">Ginger</name>
    <name type="synonym">Amomum zingiber</name>
    <dbReference type="NCBI Taxonomy" id="94328"/>
    <lineage>
        <taxon>Eukaryota</taxon>
        <taxon>Viridiplantae</taxon>
        <taxon>Streptophyta</taxon>
        <taxon>Embryophyta</taxon>
        <taxon>Tracheophyta</taxon>
        <taxon>Spermatophyta</taxon>
        <taxon>Magnoliopsida</taxon>
        <taxon>Liliopsida</taxon>
        <taxon>Zingiberales</taxon>
        <taxon>Zingiberaceae</taxon>
        <taxon>Zingiber</taxon>
    </lineage>
</organism>
<evidence type="ECO:0000256" key="8">
    <source>
        <dbReference type="PROSITE-ProRule" id="PRU00071"/>
    </source>
</evidence>
<name>A0A8J5FF74_ZINOF</name>
<evidence type="ECO:0000256" key="2">
    <source>
        <dbReference type="ARBA" id="ARBA00022771"/>
    </source>
</evidence>
<dbReference type="InterPro" id="IPR003851">
    <property type="entry name" value="Znf_Dof"/>
</dbReference>
<evidence type="ECO:0000256" key="9">
    <source>
        <dbReference type="RuleBase" id="RU369094"/>
    </source>
</evidence>
<accession>A0A8J5FF74</accession>
<evidence type="ECO:0000313" key="11">
    <source>
        <dbReference type="EMBL" id="KAG6486646.1"/>
    </source>
</evidence>
<dbReference type="GO" id="GO:0008270">
    <property type="term" value="F:zinc ion binding"/>
    <property type="evidence" value="ECO:0007669"/>
    <property type="project" value="UniProtKB-KW"/>
</dbReference>
<keyword evidence="5 8" id="KW-0238">DNA-binding</keyword>
<dbReference type="EMBL" id="JACMSC010000015">
    <property type="protein sequence ID" value="KAG6486646.1"/>
    <property type="molecule type" value="Genomic_DNA"/>
</dbReference>
<keyword evidence="6 9" id="KW-0804">Transcription</keyword>
<keyword evidence="7 8" id="KW-0539">Nucleus</keyword>
<dbReference type="Pfam" id="PF02701">
    <property type="entry name" value="Zn_ribbon_Dof"/>
    <property type="match status" value="1"/>
</dbReference>
<dbReference type="AlphaFoldDB" id="A0A8J5FF74"/>
<dbReference type="PANTHER" id="PTHR31992">
    <property type="entry name" value="DOF ZINC FINGER PROTEIN DOF1.4-RELATED"/>
    <property type="match status" value="1"/>
</dbReference>
<dbReference type="PROSITE" id="PS50884">
    <property type="entry name" value="ZF_DOF_2"/>
    <property type="match status" value="1"/>
</dbReference>
<proteinExistence type="predicted"/>
<keyword evidence="4 9" id="KW-0805">Transcription regulation</keyword>
<evidence type="ECO:0000256" key="1">
    <source>
        <dbReference type="ARBA" id="ARBA00022723"/>
    </source>
</evidence>
<dbReference type="GO" id="GO:0003677">
    <property type="term" value="F:DNA binding"/>
    <property type="evidence" value="ECO:0007669"/>
    <property type="project" value="UniProtKB-UniRule"/>
</dbReference>
<evidence type="ECO:0000256" key="6">
    <source>
        <dbReference type="ARBA" id="ARBA00023163"/>
    </source>
</evidence>
<dbReference type="InterPro" id="IPR045174">
    <property type="entry name" value="Dof"/>
</dbReference>
<reference evidence="11 12" key="1">
    <citation type="submission" date="2020-08" db="EMBL/GenBank/DDBJ databases">
        <title>Plant Genome Project.</title>
        <authorList>
            <person name="Zhang R.-G."/>
        </authorList>
    </citation>
    <scope>NUCLEOTIDE SEQUENCE [LARGE SCALE GENOMIC DNA]</scope>
    <source>
        <tissue evidence="11">Rhizome</tissue>
    </source>
</reference>
<comment type="subcellular location">
    <subcellularLocation>
        <location evidence="8 9">Nucleus</location>
    </subcellularLocation>
</comment>
<dbReference type="GO" id="GO:0005634">
    <property type="term" value="C:nucleus"/>
    <property type="evidence" value="ECO:0007669"/>
    <property type="project" value="UniProtKB-SubCell"/>
</dbReference>
<dbReference type="GO" id="GO:0003700">
    <property type="term" value="F:DNA-binding transcription factor activity"/>
    <property type="evidence" value="ECO:0007669"/>
    <property type="project" value="UniProtKB-UniRule"/>
</dbReference>